<name>A0A517NCF9_9BACT</name>
<dbReference type="InterPro" id="IPR003787">
    <property type="entry name" value="Sulphur_relay_DsrE/F-like"/>
</dbReference>
<evidence type="ECO:0000256" key="1">
    <source>
        <dbReference type="SAM" id="MobiDB-lite"/>
    </source>
</evidence>
<dbReference type="PANTHER" id="PTHR37691">
    <property type="entry name" value="BLR3518 PROTEIN"/>
    <property type="match status" value="1"/>
</dbReference>
<dbReference type="Proteomes" id="UP000318538">
    <property type="component" value="Chromosome"/>
</dbReference>
<dbReference type="InterPro" id="IPR027396">
    <property type="entry name" value="DsrEFH-like"/>
</dbReference>
<proteinExistence type="predicted"/>
<dbReference type="Pfam" id="PF02635">
    <property type="entry name" value="DsrE"/>
    <property type="match status" value="1"/>
</dbReference>
<dbReference type="PANTHER" id="PTHR37691:SF1">
    <property type="entry name" value="BLR3518 PROTEIN"/>
    <property type="match status" value="1"/>
</dbReference>
<dbReference type="SUPFAM" id="SSF75169">
    <property type="entry name" value="DsrEFH-like"/>
    <property type="match status" value="1"/>
</dbReference>
<evidence type="ECO:0000256" key="2">
    <source>
        <dbReference type="SAM" id="SignalP"/>
    </source>
</evidence>
<feature type="region of interest" description="Disordered" evidence="1">
    <location>
        <begin position="26"/>
        <end position="92"/>
    </location>
</feature>
<sequence precursor="true">MNRFPLLIVIGCCCTLLSAAAWSQDNQSRGQGHGQGHGPGFGAGRGQGLGPGRGMGRGAGRAAGQGRQGQAQHEAAPATENHGHHGHDDRHDEDRSVFQYLLQNHQQIRRTVKELPNGVETLTESDVPEIASKIKEHVEWMEYRIENTNPIRMRDPLFAEIFKHTDKIKMIHEDTEKGVRVTETSDDAYVAKLIQAHAKAVSGFVEHGFAEAMKNHAVPSQQPATAVGTSHPAIAGHGAVVQLPVAAMQPRTGTKLLVDITRGSDPGELNNALEKVAKYLNIYAGGGAEPASAQIALVFHGDATLAVLNSDAYAEKFSTDENPNLDLLRQLHEADVEMYVCGQTLISKGSSPKDVAVFVQTAVSALTAVVNLQADGYAYLPLGK</sequence>
<dbReference type="Gene3D" id="3.40.1260.10">
    <property type="entry name" value="DsrEFH-like"/>
    <property type="match status" value="1"/>
</dbReference>
<dbReference type="KEGG" id="rlc:K227x_31930"/>
<evidence type="ECO:0000313" key="4">
    <source>
        <dbReference type="Proteomes" id="UP000318538"/>
    </source>
</evidence>
<accession>A0A517NCF9</accession>
<dbReference type="EMBL" id="CP036525">
    <property type="protein sequence ID" value="QDT04796.1"/>
    <property type="molecule type" value="Genomic_DNA"/>
</dbReference>
<gene>
    <name evidence="3" type="ORF">K227x_31930</name>
</gene>
<reference evidence="3 4" key="1">
    <citation type="submission" date="2019-02" db="EMBL/GenBank/DDBJ databases">
        <title>Deep-cultivation of Planctomycetes and their phenomic and genomic characterization uncovers novel biology.</title>
        <authorList>
            <person name="Wiegand S."/>
            <person name="Jogler M."/>
            <person name="Boedeker C."/>
            <person name="Pinto D."/>
            <person name="Vollmers J."/>
            <person name="Rivas-Marin E."/>
            <person name="Kohn T."/>
            <person name="Peeters S.H."/>
            <person name="Heuer A."/>
            <person name="Rast P."/>
            <person name="Oberbeckmann S."/>
            <person name="Bunk B."/>
            <person name="Jeske O."/>
            <person name="Meyerdierks A."/>
            <person name="Storesund J.E."/>
            <person name="Kallscheuer N."/>
            <person name="Luecker S."/>
            <person name="Lage O.M."/>
            <person name="Pohl T."/>
            <person name="Merkel B.J."/>
            <person name="Hornburger P."/>
            <person name="Mueller R.-W."/>
            <person name="Bruemmer F."/>
            <person name="Labrenz M."/>
            <person name="Spormann A.M."/>
            <person name="Op den Camp H."/>
            <person name="Overmann J."/>
            <person name="Amann R."/>
            <person name="Jetten M.S.M."/>
            <person name="Mascher T."/>
            <person name="Medema M.H."/>
            <person name="Devos D.P."/>
            <person name="Kaster A.-K."/>
            <person name="Ovreas L."/>
            <person name="Rohde M."/>
            <person name="Galperin M.Y."/>
            <person name="Jogler C."/>
        </authorList>
    </citation>
    <scope>NUCLEOTIDE SEQUENCE [LARGE SCALE GENOMIC DNA]</scope>
    <source>
        <strain evidence="3 4">K22_7</strain>
    </source>
</reference>
<feature type="signal peptide" evidence="2">
    <location>
        <begin position="1"/>
        <end position="23"/>
    </location>
</feature>
<feature type="compositionally biased region" description="Basic and acidic residues" evidence="1">
    <location>
        <begin position="81"/>
        <end position="92"/>
    </location>
</feature>
<dbReference type="AlphaFoldDB" id="A0A517NCF9"/>
<organism evidence="3 4">
    <name type="scientific">Rubripirellula lacrimiformis</name>
    <dbReference type="NCBI Taxonomy" id="1930273"/>
    <lineage>
        <taxon>Bacteria</taxon>
        <taxon>Pseudomonadati</taxon>
        <taxon>Planctomycetota</taxon>
        <taxon>Planctomycetia</taxon>
        <taxon>Pirellulales</taxon>
        <taxon>Pirellulaceae</taxon>
        <taxon>Rubripirellula</taxon>
    </lineage>
</organism>
<keyword evidence="2" id="KW-0732">Signal</keyword>
<dbReference type="RefSeq" id="WP_145170598.1">
    <property type="nucleotide sequence ID" value="NZ_CP036525.1"/>
</dbReference>
<feature type="chain" id="PRO_5021885992" evidence="2">
    <location>
        <begin position="24"/>
        <end position="384"/>
    </location>
</feature>
<keyword evidence="4" id="KW-1185">Reference proteome</keyword>
<protein>
    <submittedName>
        <fullName evidence="3">DsrE/DsrF-like family protein</fullName>
    </submittedName>
</protein>
<feature type="compositionally biased region" description="Gly residues" evidence="1">
    <location>
        <begin position="31"/>
        <end position="67"/>
    </location>
</feature>
<dbReference type="OrthoDB" id="254108at2"/>
<evidence type="ECO:0000313" key="3">
    <source>
        <dbReference type="EMBL" id="QDT04796.1"/>
    </source>
</evidence>